<keyword evidence="1" id="KW-0812">Transmembrane</keyword>
<keyword evidence="1" id="KW-0472">Membrane</keyword>
<dbReference type="Proteomes" id="UP000053766">
    <property type="component" value="Unassembled WGS sequence"/>
</dbReference>
<sequence>MRSLLRTVQIRTDGNIYPFLKTIRYRDLPTPMDKGVPLWFTLFFVMDKGVPLWFTLFFCGLAMLVIVLCLVGWMCSMIKSSNRDTLKEMSIISLISKGYRHGNVIQSEKETLSELESATMTICTSDTRILASE</sequence>
<evidence type="ECO:0000256" key="1">
    <source>
        <dbReference type="SAM" id="Phobius"/>
    </source>
</evidence>
<dbReference type="EMBL" id="KN716376">
    <property type="protein sequence ID" value="KJH45965.1"/>
    <property type="molecule type" value="Genomic_DNA"/>
</dbReference>
<proteinExistence type="predicted"/>
<evidence type="ECO:0000313" key="2">
    <source>
        <dbReference type="EMBL" id="KJH45965.1"/>
    </source>
</evidence>
<accession>A0A0D8XN45</accession>
<reference evidence="3" key="2">
    <citation type="journal article" date="2016" name="Sci. Rep.">
        <title>Dictyocaulus viviparus genome, variome and transcriptome elucidate lungworm biology and support future intervention.</title>
        <authorList>
            <person name="McNulty S.N."/>
            <person name="Strube C."/>
            <person name="Rosa B.A."/>
            <person name="Martin J.C."/>
            <person name="Tyagi R."/>
            <person name="Choi Y.J."/>
            <person name="Wang Q."/>
            <person name="Hallsworth Pepin K."/>
            <person name="Zhang X."/>
            <person name="Ozersky P."/>
            <person name="Wilson R.K."/>
            <person name="Sternberg P.W."/>
            <person name="Gasser R.B."/>
            <person name="Mitreva M."/>
        </authorList>
    </citation>
    <scope>NUCLEOTIDE SEQUENCE [LARGE SCALE GENOMIC DNA]</scope>
    <source>
        <strain evidence="3">HannoverDv2000</strain>
    </source>
</reference>
<keyword evidence="3" id="KW-1185">Reference proteome</keyword>
<reference evidence="2 3" key="1">
    <citation type="submission" date="2013-11" db="EMBL/GenBank/DDBJ databases">
        <title>Draft genome of the bovine lungworm Dictyocaulus viviparus.</title>
        <authorList>
            <person name="Mitreva M."/>
        </authorList>
    </citation>
    <scope>NUCLEOTIDE SEQUENCE [LARGE SCALE GENOMIC DNA]</scope>
    <source>
        <strain evidence="2 3">HannoverDv2000</strain>
    </source>
</reference>
<dbReference type="AlphaFoldDB" id="A0A0D8XN45"/>
<evidence type="ECO:0000313" key="3">
    <source>
        <dbReference type="Proteomes" id="UP000053766"/>
    </source>
</evidence>
<gene>
    <name evidence="2" type="ORF">DICVIV_07966</name>
</gene>
<name>A0A0D8XN45_DICVI</name>
<organism evidence="2 3">
    <name type="scientific">Dictyocaulus viviparus</name>
    <name type="common">Bovine lungworm</name>
    <dbReference type="NCBI Taxonomy" id="29172"/>
    <lineage>
        <taxon>Eukaryota</taxon>
        <taxon>Metazoa</taxon>
        <taxon>Ecdysozoa</taxon>
        <taxon>Nematoda</taxon>
        <taxon>Chromadorea</taxon>
        <taxon>Rhabditida</taxon>
        <taxon>Rhabditina</taxon>
        <taxon>Rhabditomorpha</taxon>
        <taxon>Strongyloidea</taxon>
        <taxon>Metastrongylidae</taxon>
        <taxon>Dictyocaulus</taxon>
    </lineage>
</organism>
<protein>
    <submittedName>
        <fullName evidence="2">Uncharacterized protein</fullName>
    </submittedName>
</protein>
<keyword evidence="1" id="KW-1133">Transmembrane helix</keyword>
<feature type="transmembrane region" description="Helical" evidence="1">
    <location>
        <begin position="52"/>
        <end position="73"/>
    </location>
</feature>